<dbReference type="EMBL" id="CM051405">
    <property type="protein sequence ID" value="KAJ4704548.1"/>
    <property type="molecule type" value="Genomic_DNA"/>
</dbReference>
<name>A0ACC1X0K4_MELAZ</name>
<proteinExistence type="predicted"/>
<sequence>MEQTRVPHVLLLPFPAQGHIKPMLILAELLSHAGFQVTFVNTDHNHDSLLRRTDITAFCKRFPNFLFSSIPDGLPSDHPRSGIQYIRYLFGSIKEASKPALCQLLISLKEETGSQRGPPTCIITDGLMSYGIDVAEELQIPVIAFRTCSAYCLWVYFHISKLVGEGEIPVSDENLDKPVACISGLENVLRLRDLPSICRYPKGNPVLQFFIGETTALTRASALILNTSHEIERPAISKLGPLFTNIYTIGPLRASPSDSFNGVLLQEDRSCMTWLDSQPSRSVLYISFGSLVILTRDQILEFWHGIVNSGKRFLWVIRSDLIIGESGTGTVPVELDQGTEERGCIVGWAPQEEVLGHPAVAGFLTHSGWNSTMESMVAGVPMICWPQLADQQVNSRGVSEVWKNGFDMKDTCDRSTVEKLVRDLMEDKREEIMESTDKIAKMAREAVKEGGSSYTNLEKLIEDIKSMASKSKV</sequence>
<gene>
    <name evidence="1" type="ORF">OWV82_021442</name>
</gene>
<protein>
    <submittedName>
        <fullName evidence="1">Glycosyltransferase</fullName>
    </submittedName>
</protein>
<evidence type="ECO:0000313" key="1">
    <source>
        <dbReference type="EMBL" id="KAJ4704548.1"/>
    </source>
</evidence>
<reference evidence="1 2" key="1">
    <citation type="journal article" date="2023" name="Science">
        <title>Complex scaffold remodeling in plant triterpene biosynthesis.</title>
        <authorList>
            <person name="De La Pena R."/>
            <person name="Hodgson H."/>
            <person name="Liu J.C."/>
            <person name="Stephenson M.J."/>
            <person name="Martin A.C."/>
            <person name="Owen C."/>
            <person name="Harkess A."/>
            <person name="Leebens-Mack J."/>
            <person name="Jimenez L.E."/>
            <person name="Osbourn A."/>
            <person name="Sattely E.S."/>
        </authorList>
    </citation>
    <scope>NUCLEOTIDE SEQUENCE [LARGE SCALE GENOMIC DNA]</scope>
    <source>
        <strain evidence="2">cv. JPN11</strain>
        <tissue evidence="1">Leaf</tissue>
    </source>
</reference>
<organism evidence="1 2">
    <name type="scientific">Melia azedarach</name>
    <name type="common">Chinaberry tree</name>
    <dbReference type="NCBI Taxonomy" id="155640"/>
    <lineage>
        <taxon>Eukaryota</taxon>
        <taxon>Viridiplantae</taxon>
        <taxon>Streptophyta</taxon>
        <taxon>Embryophyta</taxon>
        <taxon>Tracheophyta</taxon>
        <taxon>Spermatophyta</taxon>
        <taxon>Magnoliopsida</taxon>
        <taxon>eudicotyledons</taxon>
        <taxon>Gunneridae</taxon>
        <taxon>Pentapetalae</taxon>
        <taxon>rosids</taxon>
        <taxon>malvids</taxon>
        <taxon>Sapindales</taxon>
        <taxon>Meliaceae</taxon>
        <taxon>Melia</taxon>
    </lineage>
</organism>
<keyword evidence="2" id="KW-1185">Reference proteome</keyword>
<evidence type="ECO:0000313" key="2">
    <source>
        <dbReference type="Proteomes" id="UP001164539"/>
    </source>
</evidence>
<comment type="caution">
    <text evidence="1">The sequence shown here is derived from an EMBL/GenBank/DDBJ whole genome shotgun (WGS) entry which is preliminary data.</text>
</comment>
<dbReference type="Proteomes" id="UP001164539">
    <property type="component" value="Chromosome 12"/>
</dbReference>
<accession>A0ACC1X0K4</accession>